<name>A0A210QXS7_MIZYE</name>
<dbReference type="CDD" id="cd07302">
    <property type="entry name" value="CHD"/>
    <property type="match status" value="1"/>
</dbReference>
<dbReference type="Pfam" id="PF07701">
    <property type="entry name" value="HNOBA"/>
    <property type="match status" value="1"/>
</dbReference>
<dbReference type="Gene3D" id="3.90.1520.10">
    <property type="entry name" value="H-NOX domain"/>
    <property type="match status" value="1"/>
</dbReference>
<dbReference type="GO" id="GO:0008074">
    <property type="term" value="C:guanylate cyclase complex, soluble"/>
    <property type="evidence" value="ECO:0007669"/>
    <property type="project" value="TreeGrafter"/>
</dbReference>
<dbReference type="AlphaFoldDB" id="A0A210QXS7"/>
<dbReference type="EMBL" id="NEDP02001335">
    <property type="protein sequence ID" value="OWF53513.1"/>
    <property type="molecule type" value="Genomic_DNA"/>
</dbReference>
<evidence type="ECO:0000256" key="8">
    <source>
        <dbReference type="RuleBase" id="RU000405"/>
    </source>
</evidence>
<dbReference type="Pfam" id="PF07700">
    <property type="entry name" value="HNOB"/>
    <property type="match status" value="1"/>
</dbReference>
<dbReference type="EC" id="4.6.1.2" evidence="2"/>
<evidence type="ECO:0000256" key="6">
    <source>
        <dbReference type="ARBA" id="ARBA00023239"/>
    </source>
</evidence>
<dbReference type="GO" id="GO:0019934">
    <property type="term" value="P:cGMP-mediated signaling"/>
    <property type="evidence" value="ECO:0007669"/>
    <property type="project" value="TreeGrafter"/>
</dbReference>
<dbReference type="STRING" id="6573.A0A210QXS7"/>
<dbReference type="SMART" id="SM00044">
    <property type="entry name" value="CYCc"/>
    <property type="match status" value="1"/>
</dbReference>
<dbReference type="PANTHER" id="PTHR45655:SF13">
    <property type="entry name" value="SOLUBLE GUANYLATE CYCLASE GCY-32-RELATED"/>
    <property type="match status" value="1"/>
</dbReference>
<dbReference type="Pfam" id="PF00211">
    <property type="entry name" value="Guanylate_cyc"/>
    <property type="match status" value="1"/>
</dbReference>
<dbReference type="InterPro" id="IPR038158">
    <property type="entry name" value="H-NOX_domain_sf"/>
</dbReference>
<protein>
    <recommendedName>
        <fullName evidence="2">guanylate cyclase</fullName>
        <ecNumber evidence="2">4.6.1.2</ecNumber>
    </recommendedName>
</protein>
<evidence type="ECO:0000256" key="1">
    <source>
        <dbReference type="ARBA" id="ARBA00004496"/>
    </source>
</evidence>
<keyword evidence="6 8" id="KW-0456">Lyase</keyword>
<keyword evidence="7" id="KW-0141">cGMP biosynthesis</keyword>
<dbReference type="GO" id="GO:0005525">
    <property type="term" value="F:GTP binding"/>
    <property type="evidence" value="ECO:0007669"/>
    <property type="project" value="UniProtKB-KW"/>
</dbReference>
<evidence type="ECO:0000313" key="11">
    <source>
        <dbReference type="Proteomes" id="UP000242188"/>
    </source>
</evidence>
<dbReference type="InterPro" id="IPR011645">
    <property type="entry name" value="HNOB_dom_associated"/>
</dbReference>
<keyword evidence="11" id="KW-1185">Reference proteome</keyword>
<evidence type="ECO:0000313" key="10">
    <source>
        <dbReference type="EMBL" id="OWF53513.1"/>
    </source>
</evidence>
<dbReference type="GO" id="GO:0020037">
    <property type="term" value="F:heme binding"/>
    <property type="evidence" value="ECO:0007669"/>
    <property type="project" value="InterPro"/>
</dbReference>
<dbReference type="FunFam" id="3.30.70.1230:FF:000007">
    <property type="entry name" value="Guanylate cyclase soluble subunit alpha-3"/>
    <property type="match status" value="1"/>
</dbReference>
<dbReference type="InterPro" id="IPR042463">
    <property type="entry name" value="HNOB_dom_associated_sf"/>
</dbReference>
<dbReference type="InterPro" id="IPR018297">
    <property type="entry name" value="A/G_cyclase_CS"/>
</dbReference>
<dbReference type="PROSITE" id="PS00452">
    <property type="entry name" value="GUANYLATE_CYCLASE_1"/>
    <property type="match status" value="1"/>
</dbReference>
<dbReference type="OrthoDB" id="6127067at2759"/>
<dbReference type="InterPro" id="IPR011644">
    <property type="entry name" value="Heme_NO-bd"/>
</dbReference>
<dbReference type="Gene3D" id="6.10.250.780">
    <property type="match status" value="1"/>
</dbReference>
<dbReference type="PANTHER" id="PTHR45655">
    <property type="entry name" value="GUANYLATE CYCLASE SOLUBLE SUBUNIT BETA-2"/>
    <property type="match status" value="1"/>
</dbReference>
<comment type="similarity">
    <text evidence="8">Belongs to the adenylyl cyclase class-4/guanylyl cyclase family.</text>
</comment>
<dbReference type="InterPro" id="IPR024096">
    <property type="entry name" value="NO_sig/Golgi_transp_ligand-bd"/>
</dbReference>
<evidence type="ECO:0000256" key="2">
    <source>
        <dbReference type="ARBA" id="ARBA00012202"/>
    </source>
</evidence>
<feature type="domain" description="Guanylate cyclase" evidence="9">
    <location>
        <begin position="416"/>
        <end position="544"/>
    </location>
</feature>
<evidence type="ECO:0000259" key="9">
    <source>
        <dbReference type="PROSITE" id="PS50125"/>
    </source>
</evidence>
<keyword evidence="4" id="KW-0547">Nucleotide-binding</keyword>
<dbReference type="InterPro" id="IPR029787">
    <property type="entry name" value="Nucleotide_cyclase"/>
</dbReference>
<keyword evidence="5" id="KW-0342">GTP-binding</keyword>
<evidence type="ECO:0000256" key="4">
    <source>
        <dbReference type="ARBA" id="ARBA00022741"/>
    </source>
</evidence>
<dbReference type="PROSITE" id="PS50125">
    <property type="entry name" value="GUANYLATE_CYCLASE_2"/>
    <property type="match status" value="1"/>
</dbReference>
<keyword evidence="3" id="KW-0963">Cytoplasm</keyword>
<dbReference type="GO" id="GO:0070482">
    <property type="term" value="P:response to oxygen levels"/>
    <property type="evidence" value="ECO:0007669"/>
    <property type="project" value="TreeGrafter"/>
</dbReference>
<dbReference type="Gene3D" id="3.30.450.260">
    <property type="entry name" value="Haem NO binding associated domain"/>
    <property type="match status" value="1"/>
</dbReference>
<dbReference type="SUPFAM" id="SSF111126">
    <property type="entry name" value="Ligand-binding domain in the NO signalling and Golgi transport"/>
    <property type="match status" value="1"/>
</dbReference>
<evidence type="ECO:0000256" key="5">
    <source>
        <dbReference type="ARBA" id="ARBA00023134"/>
    </source>
</evidence>
<evidence type="ECO:0000256" key="7">
    <source>
        <dbReference type="ARBA" id="ARBA00023293"/>
    </source>
</evidence>
<dbReference type="Gene3D" id="3.30.70.1230">
    <property type="entry name" value="Nucleotide cyclase"/>
    <property type="match status" value="1"/>
</dbReference>
<evidence type="ECO:0000256" key="3">
    <source>
        <dbReference type="ARBA" id="ARBA00022490"/>
    </source>
</evidence>
<comment type="subcellular location">
    <subcellularLocation>
        <location evidence="1">Cytoplasm</location>
    </subcellularLocation>
</comment>
<reference evidence="10 11" key="1">
    <citation type="journal article" date="2017" name="Nat. Ecol. Evol.">
        <title>Scallop genome provides insights into evolution of bilaterian karyotype and development.</title>
        <authorList>
            <person name="Wang S."/>
            <person name="Zhang J."/>
            <person name="Jiao W."/>
            <person name="Li J."/>
            <person name="Xun X."/>
            <person name="Sun Y."/>
            <person name="Guo X."/>
            <person name="Huan P."/>
            <person name="Dong B."/>
            <person name="Zhang L."/>
            <person name="Hu X."/>
            <person name="Sun X."/>
            <person name="Wang J."/>
            <person name="Zhao C."/>
            <person name="Wang Y."/>
            <person name="Wang D."/>
            <person name="Huang X."/>
            <person name="Wang R."/>
            <person name="Lv J."/>
            <person name="Li Y."/>
            <person name="Zhang Z."/>
            <person name="Liu B."/>
            <person name="Lu W."/>
            <person name="Hui Y."/>
            <person name="Liang J."/>
            <person name="Zhou Z."/>
            <person name="Hou R."/>
            <person name="Li X."/>
            <person name="Liu Y."/>
            <person name="Li H."/>
            <person name="Ning X."/>
            <person name="Lin Y."/>
            <person name="Zhao L."/>
            <person name="Xing Q."/>
            <person name="Dou J."/>
            <person name="Li Y."/>
            <person name="Mao J."/>
            <person name="Guo H."/>
            <person name="Dou H."/>
            <person name="Li T."/>
            <person name="Mu C."/>
            <person name="Jiang W."/>
            <person name="Fu Q."/>
            <person name="Fu X."/>
            <person name="Miao Y."/>
            <person name="Liu J."/>
            <person name="Yu Q."/>
            <person name="Li R."/>
            <person name="Liao H."/>
            <person name="Li X."/>
            <person name="Kong Y."/>
            <person name="Jiang Z."/>
            <person name="Chourrout D."/>
            <person name="Li R."/>
            <person name="Bao Z."/>
        </authorList>
    </citation>
    <scope>NUCLEOTIDE SEQUENCE [LARGE SCALE GENOMIC DNA]</scope>
    <source>
        <strain evidence="10 11">PY_sf001</strain>
    </source>
</reference>
<dbReference type="GO" id="GO:0004383">
    <property type="term" value="F:guanylate cyclase activity"/>
    <property type="evidence" value="ECO:0007669"/>
    <property type="project" value="UniProtKB-EC"/>
</dbReference>
<sequence length="665" mass="75353">MQCMLRWNRKDADLDDDNDFMLFHYYKDDNTFKLVGAIQGVVGIDLPQLLESYGRHFYKYAYSRGYDRMMKTLGRDFVSFVQNLDLLHSLLALTYKGMRPPQFRCERKNNKLLVHVYTVRPAMYPVAVGTLKEVAKELFDTEIEMELVERLTGQIFESKFCEHVIFDVKVIGVDRGMGINVSNNRNCSVVLDKGIRPEDLDHYMDNQMVSLPRRSLHLAIPYSVIFNENMHILGAGLHLKTLCSDLGKTNVKFNDVFEIKEPSVTLSFTNIMNCSNTYMYFFLQMKPRKGINNVEEECPLLRGHMVPLENRKHIAFLGSPFFEGISDLLASTCYLNNIPQDQITMEIMFMNEQRRADVEMSKKLDETTASMKKLANALEEEKKKTDTLLYDMLPVKVADQLRDGQTVSAEKHECVTILFSDIVTFTNMAAKCEPIQIVDLLNELFMRFDNLSTEYDVYKVETIGDAYMVVSGVPESIADHAQRIATMGLGMVAETERVISPVTGSPIQIRVGIHTGPVVSGVVGTRMPRYCLFGDTVNTASRMESHGVPGRVHVSCSTYQKLIGTEYDLEPRGEVEIKGKGLMNTYFINGKSTNAMSLQIPDDSTVRDIGVSDTTDTTNLQHDKVTDRIPFTNSHQENASPSAMITKEKRENMKGEVKSSLCLIL</sequence>
<comment type="caution">
    <text evidence="10">The sequence shown here is derived from an EMBL/GenBank/DDBJ whole genome shotgun (WGS) entry which is preliminary data.</text>
</comment>
<dbReference type="SUPFAM" id="SSF55073">
    <property type="entry name" value="Nucleotide cyclase"/>
    <property type="match status" value="1"/>
</dbReference>
<proteinExistence type="inferred from homology"/>
<accession>A0A210QXS7</accession>
<organism evidence="10 11">
    <name type="scientific">Mizuhopecten yessoensis</name>
    <name type="common">Japanese scallop</name>
    <name type="synonym">Patinopecten yessoensis</name>
    <dbReference type="NCBI Taxonomy" id="6573"/>
    <lineage>
        <taxon>Eukaryota</taxon>
        <taxon>Metazoa</taxon>
        <taxon>Spiralia</taxon>
        <taxon>Lophotrochozoa</taxon>
        <taxon>Mollusca</taxon>
        <taxon>Bivalvia</taxon>
        <taxon>Autobranchia</taxon>
        <taxon>Pteriomorphia</taxon>
        <taxon>Pectinida</taxon>
        <taxon>Pectinoidea</taxon>
        <taxon>Pectinidae</taxon>
        <taxon>Mizuhopecten</taxon>
    </lineage>
</organism>
<gene>
    <name evidence="10" type="ORF">KP79_PYT13626</name>
</gene>
<dbReference type="InterPro" id="IPR001054">
    <property type="entry name" value="A/G_cyclase"/>
</dbReference>
<dbReference type="Proteomes" id="UP000242188">
    <property type="component" value="Unassembled WGS sequence"/>
</dbReference>